<dbReference type="EMBL" id="BMKW01000002">
    <property type="protein sequence ID" value="GGJ07105.1"/>
    <property type="molecule type" value="Genomic_DNA"/>
</dbReference>
<dbReference type="AlphaFoldDB" id="A0A917KBL6"/>
<dbReference type="InterPro" id="IPR039437">
    <property type="entry name" value="FrzH/put_lumazine-bd"/>
</dbReference>
<dbReference type="SUPFAM" id="SSF54427">
    <property type="entry name" value="NTF2-like"/>
    <property type="match status" value="1"/>
</dbReference>
<dbReference type="Pfam" id="PF12893">
    <property type="entry name" value="Lumazine_bd_2"/>
    <property type="match status" value="1"/>
</dbReference>
<evidence type="ECO:0000313" key="1">
    <source>
        <dbReference type="EMBL" id="GGJ07105.1"/>
    </source>
</evidence>
<evidence type="ECO:0008006" key="3">
    <source>
        <dbReference type="Google" id="ProtNLM"/>
    </source>
</evidence>
<evidence type="ECO:0000313" key="2">
    <source>
        <dbReference type="Proteomes" id="UP000661507"/>
    </source>
</evidence>
<accession>A0A917KBL6</accession>
<gene>
    <name evidence="1" type="ORF">GCM10011320_12480</name>
</gene>
<dbReference type="Proteomes" id="UP000661507">
    <property type="component" value="Unassembled WGS sequence"/>
</dbReference>
<dbReference type="InterPro" id="IPR032710">
    <property type="entry name" value="NTF2-like_dom_sf"/>
</dbReference>
<name>A0A917KBL6_9PROT</name>
<comment type="caution">
    <text evidence="1">The sequence shown here is derived from an EMBL/GenBank/DDBJ whole genome shotgun (WGS) entry which is preliminary data.</text>
</comment>
<reference evidence="1" key="1">
    <citation type="journal article" date="2014" name="Int. J. Syst. Evol. Microbiol.">
        <title>Complete genome sequence of Corynebacterium casei LMG S-19264T (=DSM 44701T), isolated from a smear-ripened cheese.</title>
        <authorList>
            <consortium name="US DOE Joint Genome Institute (JGI-PGF)"/>
            <person name="Walter F."/>
            <person name="Albersmeier A."/>
            <person name="Kalinowski J."/>
            <person name="Ruckert C."/>
        </authorList>
    </citation>
    <scope>NUCLEOTIDE SEQUENCE</scope>
    <source>
        <strain evidence="1">CGMCC 1.3617</strain>
    </source>
</reference>
<keyword evidence="2" id="KW-1185">Reference proteome</keyword>
<organism evidence="1 2">
    <name type="scientific">Neoroseomonas lacus</name>
    <dbReference type="NCBI Taxonomy" id="287609"/>
    <lineage>
        <taxon>Bacteria</taxon>
        <taxon>Pseudomonadati</taxon>
        <taxon>Pseudomonadota</taxon>
        <taxon>Alphaproteobacteria</taxon>
        <taxon>Acetobacterales</taxon>
        <taxon>Acetobacteraceae</taxon>
        <taxon>Neoroseomonas</taxon>
    </lineage>
</organism>
<protein>
    <recommendedName>
        <fullName evidence="3">Nuclear transport factor 2 family protein</fullName>
    </recommendedName>
</protein>
<proteinExistence type="predicted"/>
<reference evidence="1" key="2">
    <citation type="submission" date="2020-09" db="EMBL/GenBank/DDBJ databases">
        <authorList>
            <person name="Sun Q."/>
            <person name="Zhou Y."/>
        </authorList>
    </citation>
    <scope>NUCLEOTIDE SEQUENCE</scope>
    <source>
        <strain evidence="1">CGMCC 1.3617</strain>
    </source>
</reference>
<sequence length="123" mass="14029">MRDADLADIERVAWLYMDGMHECDPEKLNAAFHPTARIQGYRGGDWRGLTREQFVGYAADLGSRQAVGEPFDMQILSIERAGRAAVVRVSMRWNGRDYTDFLSMIRRDDGGWSISEKTFYSAT</sequence>
<dbReference type="Gene3D" id="3.10.450.50">
    <property type="match status" value="1"/>
</dbReference>